<evidence type="ECO:0000313" key="4">
    <source>
        <dbReference type="Proteomes" id="UP000008810"/>
    </source>
</evidence>
<dbReference type="Proteomes" id="UP000008810">
    <property type="component" value="Chromosome 3"/>
</dbReference>
<proteinExistence type="predicted"/>
<dbReference type="Gramene" id="PNT68166">
    <property type="protein sequence ID" value="PNT68166"/>
    <property type="gene ID" value="BRADI_3g36725v3"/>
</dbReference>
<feature type="region of interest" description="Disordered" evidence="1">
    <location>
        <begin position="177"/>
        <end position="272"/>
    </location>
</feature>
<dbReference type="ExpressionAtlas" id="A0A0Q3FJT4">
    <property type="expression patterns" value="baseline"/>
</dbReference>
<evidence type="ECO:0000313" key="2">
    <source>
        <dbReference type="EMBL" id="KQJ98404.1"/>
    </source>
</evidence>
<evidence type="ECO:0000256" key="1">
    <source>
        <dbReference type="SAM" id="MobiDB-lite"/>
    </source>
</evidence>
<gene>
    <name evidence="2" type="ORF">BRADI_3g36725v3</name>
</gene>
<feature type="compositionally biased region" description="Low complexity" evidence="1">
    <location>
        <begin position="210"/>
        <end position="246"/>
    </location>
</feature>
<feature type="region of interest" description="Disordered" evidence="1">
    <location>
        <begin position="94"/>
        <end position="157"/>
    </location>
</feature>
<organism evidence="2">
    <name type="scientific">Brachypodium distachyon</name>
    <name type="common">Purple false brome</name>
    <name type="synonym">Trachynia distachya</name>
    <dbReference type="NCBI Taxonomy" id="15368"/>
    <lineage>
        <taxon>Eukaryota</taxon>
        <taxon>Viridiplantae</taxon>
        <taxon>Streptophyta</taxon>
        <taxon>Embryophyta</taxon>
        <taxon>Tracheophyta</taxon>
        <taxon>Spermatophyta</taxon>
        <taxon>Magnoliopsida</taxon>
        <taxon>Liliopsida</taxon>
        <taxon>Poales</taxon>
        <taxon>Poaceae</taxon>
        <taxon>BOP clade</taxon>
        <taxon>Pooideae</taxon>
        <taxon>Stipodae</taxon>
        <taxon>Brachypodieae</taxon>
        <taxon>Brachypodium</taxon>
    </lineage>
</organism>
<dbReference type="EnsemblPlants" id="PNT68166">
    <property type="protein sequence ID" value="PNT68166"/>
    <property type="gene ID" value="BRADI_3g36725v3"/>
</dbReference>
<reference evidence="2 3" key="1">
    <citation type="journal article" date="2010" name="Nature">
        <title>Genome sequencing and analysis of the model grass Brachypodium distachyon.</title>
        <authorList>
            <consortium name="International Brachypodium Initiative"/>
        </authorList>
    </citation>
    <scope>NUCLEOTIDE SEQUENCE [LARGE SCALE GENOMIC DNA]</scope>
    <source>
        <strain evidence="2 3">Bd21</strain>
    </source>
</reference>
<reference evidence="3" key="3">
    <citation type="submission" date="2018-08" db="UniProtKB">
        <authorList>
            <consortium name="EnsemblPlants"/>
        </authorList>
    </citation>
    <scope>IDENTIFICATION</scope>
    <source>
        <strain evidence="3">cv. Bd21</strain>
    </source>
</reference>
<dbReference type="Gramene" id="KQJ98404">
    <property type="protein sequence ID" value="KQJ98404"/>
    <property type="gene ID" value="BRADI_3g36725v3"/>
</dbReference>
<dbReference type="EMBL" id="CM000882">
    <property type="protein sequence ID" value="KQJ98404.1"/>
    <property type="molecule type" value="Genomic_DNA"/>
</dbReference>
<sequence>MENSSFAHGRAQQRFGGELTRYPCNRGMESMRLLSRAMTGGARTGNMTILPAVEASHRVSALGHAMIRRKTPQTFVPESLPVTLDGSLRRRWSLHGNNRSRDQTPRLQLSPPTLGFDNLPRRPPLVNSRLGGRGRQRRVSSSRAIHRSSCEAHRRGGVTCASRTGWEMETVMADRAASTVRGPDSGMGAAQSTWGVANEEARGSTATGDGRSTSSSAERGGSSSPKEPQSSFSGESSSGSENSQGLEEQRMEGDGEAAVGEEAIWHGWEVEA</sequence>
<accession>A0A0Q3FJT4</accession>
<reference evidence="2" key="2">
    <citation type="submission" date="2017-06" db="EMBL/GenBank/DDBJ databases">
        <title>WGS assembly of Brachypodium distachyon.</title>
        <authorList>
            <consortium name="The International Brachypodium Initiative"/>
            <person name="Lucas S."/>
            <person name="Harmon-Smith M."/>
            <person name="Lail K."/>
            <person name="Tice H."/>
            <person name="Grimwood J."/>
            <person name="Bruce D."/>
            <person name="Barry K."/>
            <person name="Shu S."/>
            <person name="Lindquist E."/>
            <person name="Wang M."/>
            <person name="Pitluck S."/>
            <person name="Vogel J.P."/>
            <person name="Garvin D.F."/>
            <person name="Mockler T.C."/>
            <person name="Schmutz J."/>
            <person name="Rokhsar D."/>
            <person name="Bevan M.W."/>
        </authorList>
    </citation>
    <scope>NUCLEOTIDE SEQUENCE</scope>
    <source>
        <strain evidence="2">Bd21</strain>
    </source>
</reference>
<protein>
    <submittedName>
        <fullName evidence="2 3">Uncharacterized protein</fullName>
    </submittedName>
</protein>
<keyword evidence="4" id="KW-1185">Reference proteome</keyword>
<dbReference type="EnsemblPlants" id="KQJ98404">
    <property type="protein sequence ID" value="KQJ98404"/>
    <property type="gene ID" value="BRADI_3g36725v3"/>
</dbReference>
<evidence type="ECO:0000313" key="3">
    <source>
        <dbReference type="EnsemblPlants" id="KQJ98404"/>
    </source>
</evidence>
<feature type="compositionally biased region" description="Basic residues" evidence="1">
    <location>
        <begin position="132"/>
        <end position="146"/>
    </location>
</feature>
<name>A0A0Q3FJT4_BRADI</name>
<dbReference type="AlphaFoldDB" id="A0A0Q3FJT4"/>
<dbReference type="EMBL" id="CM000882">
    <property type="protein sequence ID" value="PNT68166.1"/>
    <property type="molecule type" value="Genomic_DNA"/>
</dbReference>